<dbReference type="Pfam" id="PF13920">
    <property type="entry name" value="zf-C3HC4_3"/>
    <property type="match status" value="1"/>
</dbReference>
<keyword evidence="3" id="KW-0862">Zinc</keyword>
<feature type="compositionally biased region" description="Pro residues" evidence="5">
    <location>
        <begin position="503"/>
        <end position="519"/>
    </location>
</feature>
<evidence type="ECO:0000256" key="3">
    <source>
        <dbReference type="ARBA" id="ARBA00022833"/>
    </source>
</evidence>
<evidence type="ECO:0000256" key="2">
    <source>
        <dbReference type="ARBA" id="ARBA00022771"/>
    </source>
</evidence>
<evidence type="ECO:0000259" key="6">
    <source>
        <dbReference type="PROSITE" id="PS50089"/>
    </source>
</evidence>
<dbReference type="Gene3D" id="1.10.8.10">
    <property type="entry name" value="DNA helicase RuvA subunit, C-terminal domain"/>
    <property type="match status" value="1"/>
</dbReference>
<dbReference type="AlphaFoldDB" id="A0A2T7P3Z3"/>
<evidence type="ECO:0000256" key="4">
    <source>
        <dbReference type="PROSITE-ProRule" id="PRU00175"/>
    </source>
</evidence>
<sequence>MPLARGKAAKGEVKKLDKSDIRVMPSAPPSDDDALFSAAKNIGRPLPPLPSTTKDSPPTAPSATTTTVTATKSSSSLPSSSSSSSISSLSSSSSQPSAASAVKPGVIKARRPAPPPPPPPPPPLSQETPIPPPTHRIPPPPPQALPSHPTPRLPLPPPQASPSPPPPRLPPPPPPSSASLPATPMSPTPPLTGSSQLIPGPRVQHSLMSPTAEPPKPSSSLYPVLQDPSQTYYSEVEENYLEPVPAAVLVPGPTCFPKRASAPTTSGLRSGAEESNQERATRPDRLPLAPEANRAFAGGGILDTGLREAPDPGDEAEGDVYEFIESPRQQTEGREAMQQHDVPQEGMQQHQQRLSGPVQLPPKMQDVIKHLQERQRAQQQQPRQEEGESGVTVTSEARTARPESRQPRQSQPHQHSSQPRQQPEQVSPPPPPPPPPPPIPQQQQFQPPSQPPQTAEVAPEAERSARPASSGVSDGQQQHSQETLLRRTVSGRAAHFRAMSSDRPPPPVLPKPGAAPRPQRPSNTNVAALAAALGPRLAQVQQQPASRPTSGSLPQQARLATMESDSIGDSIQNIPSVLSSVTAPAHPKPADVTGTVPHVPTDVRNSTPAVTPAGSSDVGVAKTVLDAFMDTAMVKDVLAMDIPEDLVRKAIEKRILCAGDSFSTASALLDAVFDPTPSPSPSEPKQTSTVPGLKPDEIHRLLDQRFCKICMEEEVCIVFMPCGHLACCKECSERLKECPICRAAITQRVRAYLA</sequence>
<dbReference type="CDD" id="cd16510">
    <property type="entry name" value="RING-HC_IAPs"/>
    <property type="match status" value="1"/>
</dbReference>
<protein>
    <recommendedName>
        <fullName evidence="6">RING-type domain-containing protein</fullName>
    </recommendedName>
</protein>
<feature type="region of interest" description="Disordered" evidence="5">
    <location>
        <begin position="1"/>
        <end position="226"/>
    </location>
</feature>
<name>A0A2T7P3Z3_POMCA</name>
<organism evidence="7 8">
    <name type="scientific">Pomacea canaliculata</name>
    <name type="common">Golden apple snail</name>
    <dbReference type="NCBI Taxonomy" id="400727"/>
    <lineage>
        <taxon>Eukaryota</taxon>
        <taxon>Metazoa</taxon>
        <taxon>Spiralia</taxon>
        <taxon>Lophotrochozoa</taxon>
        <taxon>Mollusca</taxon>
        <taxon>Gastropoda</taxon>
        <taxon>Caenogastropoda</taxon>
        <taxon>Architaenioglossa</taxon>
        <taxon>Ampullarioidea</taxon>
        <taxon>Ampullariidae</taxon>
        <taxon>Pomacea</taxon>
    </lineage>
</organism>
<dbReference type="STRING" id="400727.A0A2T7P3Z3"/>
<dbReference type="SUPFAM" id="SSF57850">
    <property type="entry name" value="RING/U-box"/>
    <property type="match status" value="1"/>
</dbReference>
<feature type="region of interest" description="Disordered" evidence="5">
    <location>
        <begin position="673"/>
        <end position="693"/>
    </location>
</feature>
<dbReference type="PANTHER" id="PTHR14879:SF5">
    <property type="entry name" value="RING-TYPE DOMAIN-CONTAINING PROTEIN"/>
    <property type="match status" value="1"/>
</dbReference>
<dbReference type="Proteomes" id="UP000245119">
    <property type="component" value="Linkage Group LG6"/>
</dbReference>
<gene>
    <name evidence="7" type="ORF">C0Q70_10724</name>
</gene>
<dbReference type="FunFam" id="1.10.1170.10:FF:000002">
    <property type="entry name" value="Baculoviral IAP repeat containing 7"/>
    <property type="match status" value="1"/>
</dbReference>
<accession>A0A2T7P3Z3</accession>
<dbReference type="PROSITE" id="PS50089">
    <property type="entry name" value="ZF_RING_2"/>
    <property type="match status" value="1"/>
</dbReference>
<feature type="compositionally biased region" description="Polar residues" evidence="5">
    <location>
        <begin position="470"/>
        <end position="483"/>
    </location>
</feature>
<feature type="compositionally biased region" description="Basic and acidic residues" evidence="5">
    <location>
        <begin position="276"/>
        <end position="285"/>
    </location>
</feature>
<dbReference type="PANTHER" id="PTHR14879">
    <property type="entry name" value="CASPASE REGULATOR, RING FINGER DOMAIN-CONTAINING"/>
    <property type="match status" value="1"/>
</dbReference>
<feature type="region of interest" description="Disordered" evidence="5">
    <location>
        <begin position="253"/>
        <end position="524"/>
    </location>
</feature>
<feature type="compositionally biased region" description="Basic and acidic residues" evidence="5">
    <location>
        <begin position="366"/>
        <end position="376"/>
    </location>
</feature>
<feature type="compositionally biased region" description="Pro residues" evidence="5">
    <location>
        <begin position="112"/>
        <end position="176"/>
    </location>
</feature>
<keyword evidence="8" id="KW-1185">Reference proteome</keyword>
<feature type="domain" description="RING-type" evidence="6">
    <location>
        <begin position="707"/>
        <end position="742"/>
    </location>
</feature>
<evidence type="ECO:0000313" key="7">
    <source>
        <dbReference type="EMBL" id="PVD28139.1"/>
    </source>
</evidence>
<feature type="compositionally biased region" description="Low complexity" evidence="5">
    <location>
        <begin position="51"/>
        <end position="100"/>
    </location>
</feature>
<dbReference type="Gene3D" id="3.30.40.10">
    <property type="entry name" value="Zinc/RING finger domain, C3HC4 (zinc finger)"/>
    <property type="match status" value="1"/>
</dbReference>
<keyword evidence="2 4" id="KW-0863">Zinc-finger</keyword>
<reference evidence="7 8" key="1">
    <citation type="submission" date="2018-04" db="EMBL/GenBank/DDBJ databases">
        <title>The genome of golden apple snail Pomacea canaliculata provides insight into stress tolerance and invasive adaptation.</title>
        <authorList>
            <person name="Liu C."/>
            <person name="Liu B."/>
            <person name="Ren Y."/>
            <person name="Zhang Y."/>
            <person name="Wang H."/>
            <person name="Li S."/>
            <person name="Jiang F."/>
            <person name="Yin L."/>
            <person name="Zhang G."/>
            <person name="Qian W."/>
            <person name="Fan W."/>
        </authorList>
    </citation>
    <scope>NUCLEOTIDE SEQUENCE [LARGE SCALE GENOMIC DNA]</scope>
    <source>
        <strain evidence="7">SZHN2017</strain>
        <tissue evidence="7">Muscle</tissue>
    </source>
</reference>
<dbReference type="EMBL" id="PZQS01000006">
    <property type="protein sequence ID" value="PVD28139.1"/>
    <property type="molecule type" value="Genomic_DNA"/>
</dbReference>
<evidence type="ECO:0000256" key="1">
    <source>
        <dbReference type="ARBA" id="ARBA00022723"/>
    </source>
</evidence>
<dbReference type="SMART" id="SM00184">
    <property type="entry name" value="RING"/>
    <property type="match status" value="1"/>
</dbReference>
<dbReference type="OrthoDB" id="6128279at2759"/>
<dbReference type="InterPro" id="IPR013083">
    <property type="entry name" value="Znf_RING/FYVE/PHD"/>
</dbReference>
<dbReference type="InterPro" id="IPR051728">
    <property type="entry name" value="RING-FYVE_E3_ubiquitin-ligase"/>
</dbReference>
<feature type="compositionally biased region" description="Pro residues" evidence="5">
    <location>
        <begin position="426"/>
        <end position="440"/>
    </location>
</feature>
<evidence type="ECO:0000313" key="8">
    <source>
        <dbReference type="Proteomes" id="UP000245119"/>
    </source>
</evidence>
<keyword evidence="1" id="KW-0479">Metal-binding</keyword>
<feature type="compositionally biased region" description="Acidic residues" evidence="5">
    <location>
        <begin position="311"/>
        <end position="322"/>
    </location>
</feature>
<dbReference type="OMA" id="SACAWSH"/>
<feature type="compositionally biased region" description="Basic and acidic residues" evidence="5">
    <location>
        <begin position="9"/>
        <end position="21"/>
    </location>
</feature>
<dbReference type="GO" id="GO:0008270">
    <property type="term" value="F:zinc ion binding"/>
    <property type="evidence" value="ECO:0007669"/>
    <property type="project" value="UniProtKB-KW"/>
</dbReference>
<proteinExistence type="predicted"/>
<comment type="caution">
    <text evidence="7">The sequence shown here is derived from an EMBL/GenBank/DDBJ whole genome shotgun (WGS) entry which is preliminary data.</text>
</comment>
<evidence type="ECO:0000256" key="5">
    <source>
        <dbReference type="SAM" id="MobiDB-lite"/>
    </source>
</evidence>
<feature type="compositionally biased region" description="Low complexity" evidence="5">
    <location>
        <begin position="407"/>
        <end position="425"/>
    </location>
</feature>
<dbReference type="InterPro" id="IPR001841">
    <property type="entry name" value="Znf_RING"/>
</dbReference>